<dbReference type="SUPFAM" id="SSF52540">
    <property type="entry name" value="P-loop containing nucleoside triphosphate hydrolases"/>
    <property type="match status" value="1"/>
</dbReference>
<dbReference type="EC" id="3.6.1.-" evidence="10"/>
<dbReference type="Gene3D" id="1.10.40.50">
    <property type="entry name" value="Probable gtpase engc, domain 3"/>
    <property type="match status" value="1"/>
</dbReference>
<comment type="caution">
    <text evidence="10">Lacks conserved residue(s) required for the propagation of feature annotation.</text>
</comment>
<evidence type="ECO:0000259" key="12">
    <source>
        <dbReference type="PROSITE" id="PS51721"/>
    </source>
</evidence>
<dbReference type="InterPro" id="IPR030378">
    <property type="entry name" value="G_CP_dom"/>
</dbReference>
<feature type="domain" description="CP-type G" evidence="12">
    <location>
        <begin position="63"/>
        <end position="223"/>
    </location>
</feature>
<dbReference type="EMBL" id="JARVLH010000001">
    <property type="protein sequence ID" value="MEX5284259.1"/>
    <property type="molecule type" value="Genomic_DNA"/>
</dbReference>
<dbReference type="PROSITE" id="PS51721">
    <property type="entry name" value="G_CP"/>
    <property type="match status" value="1"/>
</dbReference>
<evidence type="ECO:0000256" key="1">
    <source>
        <dbReference type="ARBA" id="ARBA00022490"/>
    </source>
</evidence>
<dbReference type="HAMAP" id="MF_01820">
    <property type="entry name" value="GTPase_RsgA"/>
    <property type="match status" value="1"/>
</dbReference>
<comment type="cofactor">
    <cofactor evidence="10">
        <name>Zn(2+)</name>
        <dbReference type="ChEBI" id="CHEBI:29105"/>
    </cofactor>
    <text evidence="10">Binds 1 zinc ion per subunit.</text>
</comment>
<keyword evidence="6 10" id="KW-0378">Hydrolase</keyword>
<dbReference type="SUPFAM" id="SSF50249">
    <property type="entry name" value="Nucleic acid-binding proteins"/>
    <property type="match status" value="1"/>
</dbReference>
<keyword evidence="14" id="KW-1185">Reference proteome</keyword>
<dbReference type="Pfam" id="PF03193">
    <property type="entry name" value="RsgA_GTPase"/>
    <property type="match status" value="1"/>
</dbReference>
<keyword evidence="5 10" id="KW-0547">Nucleotide-binding</keyword>
<keyword evidence="7 10" id="KW-0862">Zinc</keyword>
<evidence type="ECO:0000313" key="14">
    <source>
        <dbReference type="Proteomes" id="UP001559623"/>
    </source>
</evidence>
<comment type="caution">
    <text evidence="13">The sequence shown here is derived from an EMBL/GenBank/DDBJ whole genome shotgun (WGS) entry which is preliminary data.</text>
</comment>
<evidence type="ECO:0000256" key="4">
    <source>
        <dbReference type="ARBA" id="ARBA00022730"/>
    </source>
</evidence>
<feature type="binding site" evidence="10">
    <location>
        <position position="254"/>
    </location>
    <ligand>
        <name>Zn(2+)</name>
        <dbReference type="ChEBI" id="CHEBI:29105"/>
    </ligand>
</feature>
<dbReference type="InterPro" id="IPR031944">
    <property type="entry name" value="RsgA_N"/>
</dbReference>
<dbReference type="Pfam" id="PF16745">
    <property type="entry name" value="RsgA_N"/>
    <property type="match status" value="1"/>
</dbReference>
<dbReference type="CDD" id="cd04466">
    <property type="entry name" value="S1_YloQ_GTPase"/>
    <property type="match status" value="1"/>
</dbReference>
<feature type="binding site" evidence="10">
    <location>
        <position position="247"/>
    </location>
    <ligand>
        <name>Zn(2+)</name>
        <dbReference type="ChEBI" id="CHEBI:29105"/>
    </ligand>
</feature>
<dbReference type="Gene3D" id="3.40.50.300">
    <property type="entry name" value="P-loop containing nucleotide triphosphate hydrolases"/>
    <property type="match status" value="1"/>
</dbReference>
<comment type="subunit">
    <text evidence="10">Monomer. Associates with 30S ribosomal subunit, binds 16S rRNA.</text>
</comment>
<evidence type="ECO:0000256" key="9">
    <source>
        <dbReference type="ARBA" id="ARBA00023134"/>
    </source>
</evidence>
<feature type="binding site" evidence="10">
    <location>
        <position position="260"/>
    </location>
    <ligand>
        <name>Zn(2+)</name>
        <dbReference type="ChEBI" id="CHEBI:29105"/>
    </ligand>
</feature>
<reference evidence="13 14" key="1">
    <citation type="submission" date="2023-04" db="EMBL/GenBank/DDBJ databases">
        <title>Genome Sequence of Selenomonas sputigena ATCC 33150.</title>
        <authorList>
            <person name="Miller D.P."/>
            <person name="Anvari S."/>
            <person name="Polson S.W."/>
            <person name="Macdonald M."/>
            <person name="Mcdowell J.V."/>
        </authorList>
    </citation>
    <scope>NUCLEOTIDE SEQUENCE [LARGE SCALE GENOMIC DNA]</scope>
    <source>
        <strain evidence="13 14">ATCC 33150</strain>
    </source>
</reference>
<dbReference type="Gene3D" id="2.40.50.140">
    <property type="entry name" value="Nucleic acid-binding proteins"/>
    <property type="match status" value="1"/>
</dbReference>
<dbReference type="InterPro" id="IPR004881">
    <property type="entry name" value="Ribosome_biogen_GTPase_RsgA"/>
</dbReference>
<evidence type="ECO:0000259" key="11">
    <source>
        <dbReference type="PROSITE" id="PS50936"/>
    </source>
</evidence>
<comment type="subcellular location">
    <subcellularLocation>
        <location evidence="10">Cytoplasm</location>
    </subcellularLocation>
</comment>
<dbReference type="InterPro" id="IPR010914">
    <property type="entry name" value="RsgA_GTPase_dom"/>
</dbReference>
<keyword evidence="9 10" id="KW-0342">GTP-binding</keyword>
<dbReference type="RefSeq" id="WP_368845980.1">
    <property type="nucleotide sequence ID" value="NZ_CP194411.1"/>
</dbReference>
<dbReference type="PANTHER" id="PTHR32120">
    <property type="entry name" value="SMALL RIBOSOMAL SUBUNIT BIOGENESIS GTPASE RSGA"/>
    <property type="match status" value="1"/>
</dbReference>
<keyword evidence="4 10" id="KW-0699">rRNA-binding</keyword>
<evidence type="ECO:0000256" key="6">
    <source>
        <dbReference type="ARBA" id="ARBA00022801"/>
    </source>
</evidence>
<sequence length="294" mass="32183">MLKGTVLRAQNSFFYVDTAEGIVATKLRGRLKKARIAVVPGDEVELELLSDGTGVIERRGERKNLLRRPAVANVDQVVLVFAACHPDINEVLVDRFLVLAEWSGIRHILLCINKSDLVTEGAPDLQKIIDSYTAIGYDVLSLSAQTGKGIEKLKRTVTGKTSVFAGPSGVGKSSLLNAISPGWYLSIGSVSEKIKRGRHTTRVAQLLPFVDGFLVDTPGFSATELADITPAELASFFPEFRPFLNACRFNTCTHSHEPGCAVKEALNQGKISVSRYTSYLEMLQESAARKKVYR</sequence>
<dbReference type="InterPro" id="IPR012340">
    <property type="entry name" value="NA-bd_OB-fold"/>
</dbReference>
<proteinExistence type="inferred from homology"/>
<dbReference type="InterPro" id="IPR027417">
    <property type="entry name" value="P-loop_NTPase"/>
</dbReference>
<comment type="similarity">
    <text evidence="10">Belongs to the TRAFAC class YlqF/YawG GTPase family. RsgA subfamily.</text>
</comment>
<evidence type="ECO:0000256" key="5">
    <source>
        <dbReference type="ARBA" id="ARBA00022741"/>
    </source>
</evidence>
<evidence type="ECO:0000313" key="13">
    <source>
        <dbReference type="EMBL" id="MEX5284259.1"/>
    </source>
</evidence>
<evidence type="ECO:0000256" key="3">
    <source>
        <dbReference type="ARBA" id="ARBA00022723"/>
    </source>
</evidence>
<keyword evidence="8 10" id="KW-0694">RNA-binding</keyword>
<feature type="binding site" evidence="10">
    <location>
        <position position="252"/>
    </location>
    <ligand>
        <name>Zn(2+)</name>
        <dbReference type="ChEBI" id="CHEBI:29105"/>
    </ligand>
</feature>
<evidence type="ECO:0000256" key="2">
    <source>
        <dbReference type="ARBA" id="ARBA00022517"/>
    </source>
</evidence>
<dbReference type="Proteomes" id="UP001559623">
    <property type="component" value="Unassembled WGS sequence"/>
</dbReference>
<dbReference type="PROSITE" id="PS50936">
    <property type="entry name" value="ENGC_GTPASE"/>
    <property type="match status" value="1"/>
</dbReference>
<evidence type="ECO:0000256" key="7">
    <source>
        <dbReference type="ARBA" id="ARBA00022833"/>
    </source>
</evidence>
<name>A0ABV3X244_9FIRM</name>
<protein>
    <recommendedName>
        <fullName evidence="10">Small ribosomal subunit biogenesis GTPase RsgA</fullName>
        <ecNumber evidence="10">3.6.1.-</ecNumber>
    </recommendedName>
</protein>
<evidence type="ECO:0000256" key="8">
    <source>
        <dbReference type="ARBA" id="ARBA00022884"/>
    </source>
</evidence>
<gene>
    <name evidence="10 13" type="primary">rsgA</name>
    <name evidence="13" type="ORF">QCO44_01195</name>
</gene>
<organism evidence="13 14">
    <name type="scientific">Selenomonas sputigena</name>
    <dbReference type="NCBI Taxonomy" id="69823"/>
    <lineage>
        <taxon>Bacteria</taxon>
        <taxon>Bacillati</taxon>
        <taxon>Bacillota</taxon>
        <taxon>Negativicutes</taxon>
        <taxon>Selenomonadales</taxon>
        <taxon>Selenomonadaceae</taxon>
        <taxon>Selenomonas</taxon>
    </lineage>
</organism>
<dbReference type="PANTHER" id="PTHR32120:SF11">
    <property type="entry name" value="SMALL RIBOSOMAL SUBUNIT BIOGENESIS GTPASE RSGA 1, MITOCHONDRIAL-RELATED"/>
    <property type="match status" value="1"/>
</dbReference>
<accession>A0ABV3X244</accession>
<dbReference type="CDD" id="cd01854">
    <property type="entry name" value="YjeQ_EngC"/>
    <property type="match status" value="1"/>
</dbReference>
<evidence type="ECO:0000256" key="10">
    <source>
        <dbReference type="HAMAP-Rule" id="MF_01820"/>
    </source>
</evidence>
<keyword evidence="1 10" id="KW-0963">Cytoplasm</keyword>
<feature type="binding site" evidence="10">
    <location>
        <begin position="166"/>
        <end position="174"/>
    </location>
    <ligand>
        <name>GTP</name>
        <dbReference type="ChEBI" id="CHEBI:37565"/>
    </ligand>
</feature>
<comment type="function">
    <text evidence="10">One of several proteins that assist in the late maturation steps of the functional core of the 30S ribosomal subunit. Helps release RbfA from mature subunits. May play a role in the assembly of ribosomal proteins into the subunit. Circularly permuted GTPase that catalyzes slow GTP hydrolysis, GTPase activity is stimulated by the 30S ribosomal subunit.</text>
</comment>
<feature type="domain" description="EngC GTPase" evidence="11">
    <location>
        <begin position="72"/>
        <end position="221"/>
    </location>
</feature>
<keyword evidence="3 10" id="KW-0479">Metal-binding</keyword>
<dbReference type="NCBIfam" id="TIGR00157">
    <property type="entry name" value="ribosome small subunit-dependent GTPase A"/>
    <property type="match status" value="1"/>
</dbReference>
<keyword evidence="2 10" id="KW-0690">Ribosome biogenesis</keyword>